<dbReference type="GO" id="GO:0015628">
    <property type="term" value="P:protein secretion by the type II secretion system"/>
    <property type="evidence" value="ECO:0007669"/>
    <property type="project" value="InterPro"/>
</dbReference>
<dbReference type="GO" id="GO:0005886">
    <property type="term" value="C:plasma membrane"/>
    <property type="evidence" value="ECO:0007669"/>
    <property type="project" value="UniProtKB-SubCell"/>
</dbReference>
<keyword evidence="7" id="KW-1133">Transmembrane helix</keyword>
<evidence type="ECO:0000256" key="10">
    <source>
        <dbReference type="ARBA" id="ARBA00030775"/>
    </source>
</evidence>
<dbReference type="InterPro" id="IPR022346">
    <property type="entry name" value="T2SS_GspH"/>
</dbReference>
<keyword evidence="4" id="KW-0488">Methylation</keyword>
<dbReference type="Pfam" id="PF12019">
    <property type="entry name" value="GspH"/>
    <property type="match status" value="1"/>
</dbReference>
<gene>
    <name evidence="12" type="ORF">A7E75_10420</name>
</gene>
<dbReference type="EMBL" id="CP015518">
    <property type="protein sequence ID" value="APG25387.1"/>
    <property type="molecule type" value="Genomic_DNA"/>
</dbReference>
<keyword evidence="8" id="KW-0472">Membrane</keyword>
<evidence type="ECO:0000256" key="5">
    <source>
        <dbReference type="ARBA" id="ARBA00022519"/>
    </source>
</evidence>
<evidence type="ECO:0000313" key="13">
    <source>
        <dbReference type="Proteomes" id="UP000182264"/>
    </source>
</evidence>
<dbReference type="STRING" id="29542.A6070_04425"/>
<dbReference type="GO" id="GO:0015627">
    <property type="term" value="C:type II protein secretion system complex"/>
    <property type="evidence" value="ECO:0007669"/>
    <property type="project" value="InterPro"/>
</dbReference>
<comment type="subcellular location">
    <subcellularLocation>
        <location evidence="1">Cell inner membrane</location>
        <topology evidence="1">Single-pass membrane protein</topology>
    </subcellularLocation>
</comment>
<evidence type="ECO:0000259" key="11">
    <source>
        <dbReference type="Pfam" id="PF12019"/>
    </source>
</evidence>
<evidence type="ECO:0000313" key="12">
    <source>
        <dbReference type="EMBL" id="APG25387.1"/>
    </source>
</evidence>
<keyword evidence="6" id="KW-0812">Transmembrane</keyword>
<reference evidence="12 13" key="1">
    <citation type="journal article" date="2017" name="Genome Announc.">
        <title>Complete Genome Sequences of Two Acetylene-Fermenting Pelobacter acetylenicus Strains.</title>
        <authorList>
            <person name="Sutton J.M."/>
            <person name="Baesman S.M."/>
            <person name="Fierst J.L."/>
            <person name="Poret-Peterson A.T."/>
            <person name="Oremland R.S."/>
            <person name="Dunlap D.S."/>
            <person name="Akob D.M."/>
        </authorList>
    </citation>
    <scope>NUCLEOTIDE SEQUENCE [LARGE SCALE GENOMIC DNA]</scope>
    <source>
        <strain evidence="12 13">DSM 3247</strain>
    </source>
</reference>
<evidence type="ECO:0000256" key="3">
    <source>
        <dbReference type="ARBA" id="ARBA00022475"/>
    </source>
</evidence>
<dbReference type="Gene3D" id="3.30.700.10">
    <property type="entry name" value="Glycoprotein, Type 4 Pilin"/>
    <property type="match status" value="1"/>
</dbReference>
<protein>
    <recommendedName>
        <fullName evidence="2">Type II secretion system protein H</fullName>
    </recommendedName>
    <alternativeName>
        <fullName evidence="10">General secretion pathway protein H</fullName>
    </alternativeName>
</protein>
<comment type="similarity">
    <text evidence="9">Belongs to the GSP H family.</text>
</comment>
<feature type="domain" description="General secretion pathway GspH" evidence="11">
    <location>
        <begin position="34"/>
        <end position="126"/>
    </location>
</feature>
<evidence type="ECO:0000256" key="1">
    <source>
        <dbReference type="ARBA" id="ARBA00004377"/>
    </source>
</evidence>
<accession>A0A1L3GHH4</accession>
<keyword evidence="3" id="KW-1003">Cell membrane</keyword>
<sequence>MLEMLTVVAVLSVLFALSIPLTGHWRKGAQYKAASREILSTLRRARSVAIHENRSVSFSINLDDGKYTADGDVTFFPDHIKIESKDTAAEAWSGSGIYSISFRPQGNANKTIFIRVNQDSDLVIMVDSKATGLAHM</sequence>
<evidence type="ECO:0000256" key="9">
    <source>
        <dbReference type="ARBA" id="ARBA00025772"/>
    </source>
</evidence>
<evidence type="ECO:0000256" key="2">
    <source>
        <dbReference type="ARBA" id="ARBA00021549"/>
    </source>
</evidence>
<evidence type="ECO:0000256" key="6">
    <source>
        <dbReference type="ARBA" id="ARBA00022692"/>
    </source>
</evidence>
<name>A0A1L3GHH4_SYNAC</name>
<keyword evidence="5" id="KW-0997">Cell inner membrane</keyword>
<organism evidence="12 13">
    <name type="scientific">Syntrophotalea acetylenica</name>
    <name type="common">Pelobacter acetylenicus</name>
    <dbReference type="NCBI Taxonomy" id="29542"/>
    <lineage>
        <taxon>Bacteria</taxon>
        <taxon>Pseudomonadati</taxon>
        <taxon>Thermodesulfobacteriota</taxon>
        <taxon>Desulfuromonadia</taxon>
        <taxon>Desulfuromonadales</taxon>
        <taxon>Syntrophotaleaceae</taxon>
        <taxon>Syntrophotalea</taxon>
    </lineage>
</organism>
<evidence type="ECO:0000256" key="7">
    <source>
        <dbReference type="ARBA" id="ARBA00022989"/>
    </source>
</evidence>
<dbReference type="AlphaFoldDB" id="A0A1L3GHH4"/>
<dbReference type="KEGG" id="pace:A6070_04425"/>
<evidence type="ECO:0000256" key="4">
    <source>
        <dbReference type="ARBA" id="ARBA00022481"/>
    </source>
</evidence>
<proteinExistence type="inferred from homology"/>
<dbReference type="Proteomes" id="UP000182264">
    <property type="component" value="Chromosome"/>
</dbReference>
<evidence type="ECO:0000256" key="8">
    <source>
        <dbReference type="ARBA" id="ARBA00023136"/>
    </source>
</evidence>
<dbReference type="InterPro" id="IPR045584">
    <property type="entry name" value="Pilin-like"/>
</dbReference>
<keyword evidence="13" id="KW-1185">Reference proteome</keyword>
<dbReference type="SUPFAM" id="SSF54523">
    <property type="entry name" value="Pili subunits"/>
    <property type="match status" value="1"/>
</dbReference>